<dbReference type="AlphaFoldDB" id="A0AAV8QZR4"/>
<dbReference type="EMBL" id="JAQQAF010000005">
    <property type="protein sequence ID" value="KAJ8485692.1"/>
    <property type="molecule type" value="Genomic_DNA"/>
</dbReference>
<protein>
    <recommendedName>
        <fullName evidence="3">Secreted protein</fullName>
    </recommendedName>
</protein>
<proteinExistence type="predicted"/>
<reference evidence="1 2" key="1">
    <citation type="submission" date="2022-12" db="EMBL/GenBank/DDBJ databases">
        <title>Chromosome-scale assembly of the Ensete ventricosum genome.</title>
        <authorList>
            <person name="Dussert Y."/>
            <person name="Stocks J."/>
            <person name="Wendawek A."/>
            <person name="Woldeyes F."/>
            <person name="Nichols R.A."/>
            <person name="Borrell J.S."/>
        </authorList>
    </citation>
    <scope>NUCLEOTIDE SEQUENCE [LARGE SCALE GENOMIC DNA]</scope>
    <source>
        <strain evidence="2">cv. Maze</strain>
        <tissue evidence="1">Seeds</tissue>
    </source>
</reference>
<organism evidence="1 2">
    <name type="scientific">Ensete ventricosum</name>
    <name type="common">Abyssinian banana</name>
    <name type="synonym">Musa ensete</name>
    <dbReference type="NCBI Taxonomy" id="4639"/>
    <lineage>
        <taxon>Eukaryota</taxon>
        <taxon>Viridiplantae</taxon>
        <taxon>Streptophyta</taxon>
        <taxon>Embryophyta</taxon>
        <taxon>Tracheophyta</taxon>
        <taxon>Spermatophyta</taxon>
        <taxon>Magnoliopsida</taxon>
        <taxon>Liliopsida</taxon>
        <taxon>Zingiberales</taxon>
        <taxon>Musaceae</taxon>
        <taxon>Ensete</taxon>
    </lineage>
</organism>
<evidence type="ECO:0008006" key="3">
    <source>
        <dbReference type="Google" id="ProtNLM"/>
    </source>
</evidence>
<evidence type="ECO:0000313" key="2">
    <source>
        <dbReference type="Proteomes" id="UP001222027"/>
    </source>
</evidence>
<keyword evidence="2" id="KW-1185">Reference proteome</keyword>
<accession>A0AAV8QZR4</accession>
<name>A0AAV8QZR4_ENSVE</name>
<evidence type="ECO:0000313" key="1">
    <source>
        <dbReference type="EMBL" id="KAJ8485692.1"/>
    </source>
</evidence>
<comment type="caution">
    <text evidence="1">The sequence shown here is derived from an EMBL/GenBank/DDBJ whole genome shotgun (WGS) entry which is preliminary data.</text>
</comment>
<gene>
    <name evidence="1" type="ORF">OPV22_018177</name>
</gene>
<sequence length="68" mass="7879">MWCTLGLKGECLFFYILYICLRRPQLVSANPYSSLLSTRYSLRPPRRNPNRKIALDLCEHFVAEGTEG</sequence>
<dbReference type="Proteomes" id="UP001222027">
    <property type="component" value="Unassembled WGS sequence"/>
</dbReference>